<accession>A0ABR8MYH7</accession>
<dbReference type="Proteomes" id="UP000609346">
    <property type="component" value="Unassembled WGS sequence"/>
</dbReference>
<comment type="caution">
    <text evidence="1">The sequence shown here is derived from an EMBL/GenBank/DDBJ whole genome shotgun (WGS) entry which is preliminary data.</text>
</comment>
<sequence length="479" mass="54275">MFAQSWTFDYDSSDGGKSIAERFILSDAQAKCLYFLLGIEIVLHNELQSHEVFELVESNLTQNLPVISRFDSYYNPWDQLYGKEHNDHSCLITGMDRQSRTFTICDPYFGKQNEVVPFEVIEQAAGGHYGSVKLLPVVDSPASLELLYASGERFLQENGMLQFVSDMERYWTDDLSFIWSKVSEGLTFWHTNFYRVIKTHIILNRHKFKQFVQHCIDEVGQHPVLQAMIVQLDLIITHWEAALNALTKAAIYSKISPRMKDHFITKAKDIVQLEYGLAHMIVSMSLDSSEATQEQKKAGELTEHWRHVQLDLSELLNNQGFSHELSAASEADITGTGEYVYVTCGQLQSSTFHISTIDRDRNDNISCMGQVIPIEPTRCKGVAILGCSEWGDSSAFLTVNHQDGTVKKYPFILSDIVTEPSYNESIEMKLSLVNKNKGLNMSDAYLFRVTVSFDGDGVIDSIQLPVCTNMHIIAMNMLV</sequence>
<evidence type="ECO:0008006" key="3">
    <source>
        <dbReference type="Google" id="ProtNLM"/>
    </source>
</evidence>
<protein>
    <recommendedName>
        <fullName evidence="3">Butirosin biosynthesis protein H N-terminal domain-containing protein</fullName>
    </recommendedName>
</protein>
<dbReference type="RefSeq" id="WP_191204245.1">
    <property type="nucleotide sequence ID" value="NZ_JACXZA010000003.1"/>
</dbReference>
<gene>
    <name evidence="1" type="ORF">H8B09_14545</name>
</gene>
<evidence type="ECO:0000313" key="1">
    <source>
        <dbReference type="EMBL" id="MBD3919980.1"/>
    </source>
</evidence>
<proteinExistence type="predicted"/>
<name>A0ABR8MYH7_9BACL</name>
<reference evidence="1 2" key="1">
    <citation type="submission" date="2020-09" db="EMBL/GenBank/DDBJ databases">
        <title>Paenibacillus sp. strain PR3 16S rRNA gene Genome sequencing and assembly.</title>
        <authorList>
            <person name="Kim J."/>
        </authorList>
    </citation>
    <scope>NUCLEOTIDE SEQUENCE [LARGE SCALE GENOMIC DNA]</scope>
    <source>
        <strain evidence="1 2">PR3</strain>
    </source>
</reference>
<keyword evidence="2" id="KW-1185">Reference proteome</keyword>
<organism evidence="1 2">
    <name type="scientific">Paenibacillus terricola</name>
    <dbReference type="NCBI Taxonomy" id="2763503"/>
    <lineage>
        <taxon>Bacteria</taxon>
        <taxon>Bacillati</taxon>
        <taxon>Bacillota</taxon>
        <taxon>Bacilli</taxon>
        <taxon>Bacillales</taxon>
        <taxon>Paenibacillaceae</taxon>
        <taxon>Paenibacillus</taxon>
    </lineage>
</organism>
<dbReference type="EMBL" id="JACXZA010000003">
    <property type="protein sequence ID" value="MBD3919980.1"/>
    <property type="molecule type" value="Genomic_DNA"/>
</dbReference>
<evidence type="ECO:0000313" key="2">
    <source>
        <dbReference type="Proteomes" id="UP000609346"/>
    </source>
</evidence>